<name>A0A365PDW4_9ACTN</name>
<protein>
    <submittedName>
        <fullName evidence="4">DUF4185 domain-containing protein</fullName>
    </submittedName>
</protein>
<dbReference type="InterPro" id="IPR025442">
    <property type="entry name" value="DUF4185"/>
</dbReference>
<evidence type="ECO:0000256" key="2">
    <source>
        <dbReference type="SAM" id="SignalP"/>
    </source>
</evidence>
<evidence type="ECO:0000313" key="5">
    <source>
        <dbReference type="Proteomes" id="UP000252187"/>
    </source>
</evidence>
<dbReference type="EMBL" id="QNTT01000003">
    <property type="protein sequence ID" value="RBA40059.1"/>
    <property type="molecule type" value="Genomic_DNA"/>
</dbReference>
<organism evidence="4 5">
    <name type="scientific">Dietzia maris</name>
    <dbReference type="NCBI Taxonomy" id="37915"/>
    <lineage>
        <taxon>Bacteria</taxon>
        <taxon>Bacillati</taxon>
        <taxon>Actinomycetota</taxon>
        <taxon>Actinomycetes</taxon>
        <taxon>Mycobacteriales</taxon>
        <taxon>Dietziaceae</taxon>
        <taxon>Dietzia</taxon>
    </lineage>
</organism>
<accession>A0A365PDW4</accession>
<feature type="domain" description="DUF4185" evidence="3">
    <location>
        <begin position="151"/>
        <end position="481"/>
    </location>
</feature>
<feature type="region of interest" description="Disordered" evidence="1">
    <location>
        <begin position="49"/>
        <end position="77"/>
    </location>
</feature>
<feature type="chain" id="PRO_5016627603" evidence="2">
    <location>
        <begin position="46"/>
        <end position="546"/>
    </location>
</feature>
<dbReference type="AlphaFoldDB" id="A0A365PDW4"/>
<gene>
    <name evidence="4" type="ORF">DQ226_01885</name>
</gene>
<evidence type="ECO:0000259" key="3">
    <source>
        <dbReference type="Pfam" id="PF13810"/>
    </source>
</evidence>
<sequence>MTERRAGPSDVGKVSRVNRINSVPRLLSALPLVVALAITVAPAHAAAQSADSTGSTSFTGSSGSTGSTGSSGSTGSLLGESGPCNSFFGNIPPGSLGPFPVTGSLANATNSVLDATASSVRRFPRWVTGADGTIPVLKGATSVRQLVTGPTSPAKTDELYDIHGTDLGITFTHDGETMALFGDTFGDCTPTDNQWRSNVMLATAGGSPENGMDVLRAVPSDPQGKATALVQGAHQSNGAGEVTVIPTAAISTGDDMYMRVMSVRDWNAPGGWNTNYSALVKSTDDGESWTVLTETMRRVTDFTGWNPTVQFEPAPDSETLPPVDGDRWYGAQMSAFLLDAGHLYEYVTPSGRQGPAMLTRVPIGQIEDPAAYEWYAGPGAGWTDEPTGYDVIPARVEELSVQYNEHLDKYIAVTPSPTGVVSMRVSESPWGPWSEPQTIVDRSMFPNGYAPMIHPFTTDNDSRYLYYTLSTWDAYNVFLLRTDLDEFDFAAPDADPRTTVESRVTVSTAAESGAIDDRGVIDEERLEEIAEVEPAVAEPIVEPPGR</sequence>
<reference evidence="4 5" key="1">
    <citation type="submission" date="2018-06" db="EMBL/GenBank/DDBJ databases">
        <title>Whole genome sequencing of four bacterial strains from South Shetland trench revealing bio-synthetic gene clusters.</title>
        <authorList>
            <person name="Abdel-Mageed W.M."/>
            <person name="Lehri B."/>
            <person name="Jarmusch S.A."/>
            <person name="Miranda K."/>
            <person name="Goodfellow M."/>
            <person name="Jaspars M."/>
            <person name="Karlyshev A.V."/>
        </authorList>
    </citation>
    <scope>NUCLEOTIDE SEQUENCE [LARGE SCALE GENOMIC DNA]</scope>
    <source>
        <strain evidence="4 5">SST1</strain>
    </source>
</reference>
<dbReference type="Pfam" id="PF13810">
    <property type="entry name" value="DUF4185"/>
    <property type="match status" value="1"/>
</dbReference>
<keyword evidence="2" id="KW-0732">Signal</keyword>
<comment type="caution">
    <text evidence="4">The sequence shown here is derived from an EMBL/GenBank/DDBJ whole genome shotgun (WGS) entry which is preliminary data.</text>
</comment>
<dbReference type="Proteomes" id="UP000252187">
    <property type="component" value="Unassembled WGS sequence"/>
</dbReference>
<feature type="signal peptide" evidence="2">
    <location>
        <begin position="1"/>
        <end position="45"/>
    </location>
</feature>
<proteinExistence type="predicted"/>
<evidence type="ECO:0000313" key="4">
    <source>
        <dbReference type="EMBL" id="RBA40059.1"/>
    </source>
</evidence>
<evidence type="ECO:0000256" key="1">
    <source>
        <dbReference type="SAM" id="MobiDB-lite"/>
    </source>
</evidence>